<dbReference type="Gene3D" id="3.30.1490.40">
    <property type="match status" value="1"/>
</dbReference>
<evidence type="ECO:0000256" key="1">
    <source>
        <dbReference type="SAM" id="MobiDB-lite"/>
    </source>
</evidence>
<feature type="compositionally biased region" description="Basic and acidic residues" evidence="1">
    <location>
        <begin position="336"/>
        <end position="388"/>
    </location>
</feature>
<dbReference type="InterPro" id="IPR003169">
    <property type="entry name" value="GYF"/>
</dbReference>
<dbReference type="InterPro" id="IPR000504">
    <property type="entry name" value="RRM_dom"/>
</dbReference>
<dbReference type="Proteomes" id="UP001152795">
    <property type="component" value="Unassembled WGS sequence"/>
</dbReference>
<organism evidence="2 3">
    <name type="scientific">Paramuricea clavata</name>
    <name type="common">Red gorgonian</name>
    <name type="synonym">Violescent sea-whip</name>
    <dbReference type="NCBI Taxonomy" id="317549"/>
    <lineage>
        <taxon>Eukaryota</taxon>
        <taxon>Metazoa</taxon>
        <taxon>Cnidaria</taxon>
        <taxon>Anthozoa</taxon>
        <taxon>Octocorallia</taxon>
        <taxon>Malacalcyonacea</taxon>
        <taxon>Plexauridae</taxon>
        <taxon>Paramuricea</taxon>
    </lineage>
</organism>
<dbReference type="PROSITE" id="PS50829">
    <property type="entry name" value="GYF"/>
    <property type="match status" value="1"/>
</dbReference>
<sequence length="557" mass="63943">MSTYSWSYRTAVHRQVSAKRVKTDQESPDKNEVCQIESDKVVLHSSSSQNNDAAGIVTPKRLHWRAKIYFGNLNKKTNEASLAYYFSVFGDIEDVKLIRDHDTKESRGFAFITFEKIEAAEKAKKWCSFNYPSLDDNNITVASAERKTHKIKISKKDERAKRHPSQTLFWEFKWTDTNEAQVYGPYETSLMQAWKNQGYFDRGCWVRQVLHRQISRAGEKHEVQANTSEVTRAEDLQNAANVNTFEGNSKDESCEARPCKKPKLVIEYSDSEDEGDHDDDEECGDDKEECRDDEEGCGDDDEKECGGISDADGRSANILPRYESEHLKLKIKENEHLQLHESKDKLDSVVEVKQDERTSSSEQYEGEHLRLSENEKQDNSSLSKEHLQPSESDLLTFKMKQRDGESLGLANDEGKKGVVNETTLKHIDRENGESVREEIHAVKMHNNILEQHEHQVQTQEVSQQKQNTSSEDNLRSGAHEQSIPNKVGENLDILQMYEQGSSVLSEYDERDERLINDEDLRRSDDSSSGEEDIENDDDDDISTEFVAISEIDFNFYP</sequence>
<feature type="compositionally biased region" description="Basic and acidic residues" evidence="1">
    <location>
        <begin position="510"/>
        <end position="525"/>
    </location>
</feature>
<proteinExistence type="predicted"/>
<dbReference type="SUPFAM" id="SSF54928">
    <property type="entry name" value="RNA-binding domain, RBD"/>
    <property type="match status" value="1"/>
</dbReference>
<dbReference type="InterPro" id="IPR035979">
    <property type="entry name" value="RBD_domain_sf"/>
</dbReference>
<feature type="compositionally biased region" description="Low complexity" evidence="1">
    <location>
        <begin position="456"/>
        <end position="466"/>
    </location>
</feature>
<dbReference type="Pfam" id="PF02213">
    <property type="entry name" value="GYF"/>
    <property type="match status" value="1"/>
</dbReference>
<comment type="caution">
    <text evidence="2">The sequence shown here is derived from an EMBL/GenBank/DDBJ whole genome shotgun (WGS) entry which is preliminary data.</text>
</comment>
<dbReference type="InterPro" id="IPR050441">
    <property type="entry name" value="RBM"/>
</dbReference>
<dbReference type="PROSITE" id="PS50102">
    <property type="entry name" value="RRM"/>
    <property type="match status" value="1"/>
</dbReference>
<feature type="compositionally biased region" description="Acidic residues" evidence="1">
    <location>
        <begin position="269"/>
        <end position="303"/>
    </location>
</feature>
<protein>
    <submittedName>
        <fullName evidence="2">Splicing factor U2af large subunit A-like</fullName>
    </submittedName>
</protein>
<evidence type="ECO:0000313" key="3">
    <source>
        <dbReference type="Proteomes" id="UP001152795"/>
    </source>
</evidence>
<feature type="region of interest" description="Disordered" evidence="1">
    <location>
        <begin position="268"/>
        <end position="317"/>
    </location>
</feature>
<dbReference type="Gene3D" id="3.30.70.330">
    <property type="match status" value="1"/>
</dbReference>
<dbReference type="SMART" id="SM00360">
    <property type="entry name" value="RRM"/>
    <property type="match status" value="1"/>
</dbReference>
<dbReference type="OrthoDB" id="442677at2759"/>
<dbReference type="GO" id="GO:0003723">
    <property type="term" value="F:RNA binding"/>
    <property type="evidence" value="ECO:0007669"/>
    <property type="project" value="UniProtKB-UniRule"/>
</dbReference>
<dbReference type="AlphaFoldDB" id="A0A6S7G429"/>
<gene>
    <name evidence="2" type="ORF">PACLA_8A045777</name>
</gene>
<dbReference type="Pfam" id="PF00076">
    <property type="entry name" value="RRM_1"/>
    <property type="match status" value="1"/>
</dbReference>
<feature type="compositionally biased region" description="Basic and acidic residues" evidence="1">
    <location>
        <begin position="412"/>
        <end position="441"/>
    </location>
</feature>
<feature type="region of interest" description="Disordered" evidence="1">
    <location>
        <begin position="502"/>
        <end position="543"/>
    </location>
</feature>
<accession>A0A6S7G429</accession>
<dbReference type="EMBL" id="CACRXK020000571">
    <property type="protein sequence ID" value="CAB3983076.1"/>
    <property type="molecule type" value="Genomic_DNA"/>
</dbReference>
<feature type="compositionally biased region" description="Acidic residues" evidence="1">
    <location>
        <begin position="527"/>
        <end position="542"/>
    </location>
</feature>
<name>A0A6S7G429_PARCT</name>
<reference evidence="2" key="1">
    <citation type="submission" date="2020-04" db="EMBL/GenBank/DDBJ databases">
        <authorList>
            <person name="Alioto T."/>
            <person name="Alioto T."/>
            <person name="Gomez Garrido J."/>
        </authorList>
    </citation>
    <scope>NUCLEOTIDE SEQUENCE</scope>
    <source>
        <strain evidence="2">A484AB</strain>
    </source>
</reference>
<dbReference type="InterPro" id="IPR035445">
    <property type="entry name" value="GYF-like_dom_sf"/>
</dbReference>
<evidence type="ECO:0000313" key="2">
    <source>
        <dbReference type="EMBL" id="CAB3983076.1"/>
    </source>
</evidence>
<dbReference type="PANTHER" id="PTHR48034">
    <property type="entry name" value="TRANSFORMER-2 SEX-DETERMINING PROTEIN-RELATED"/>
    <property type="match status" value="1"/>
</dbReference>
<keyword evidence="3" id="KW-1185">Reference proteome</keyword>
<dbReference type="InterPro" id="IPR012677">
    <property type="entry name" value="Nucleotide-bd_a/b_plait_sf"/>
</dbReference>
<feature type="region of interest" description="Disordered" evidence="1">
    <location>
        <begin position="336"/>
        <end position="489"/>
    </location>
</feature>
<dbReference type="SUPFAM" id="SSF55277">
    <property type="entry name" value="GYF domain"/>
    <property type="match status" value="1"/>
</dbReference>